<keyword evidence="3 10" id="KW-0808">Transferase</keyword>
<evidence type="ECO:0000313" key="12">
    <source>
        <dbReference type="Ensembl" id="ENSTRUP00000054535.2"/>
    </source>
</evidence>
<evidence type="ECO:0000256" key="5">
    <source>
        <dbReference type="ARBA" id="ARBA00022832"/>
    </source>
</evidence>
<evidence type="ECO:0000256" key="8">
    <source>
        <dbReference type="ARBA" id="ARBA00023136"/>
    </source>
</evidence>
<keyword evidence="13" id="KW-1185">Reference proteome</keyword>
<evidence type="ECO:0000256" key="2">
    <source>
        <dbReference type="ARBA" id="ARBA00022516"/>
    </source>
</evidence>
<evidence type="ECO:0000256" key="6">
    <source>
        <dbReference type="ARBA" id="ARBA00022989"/>
    </source>
</evidence>
<keyword evidence="6 10" id="KW-1133">Transmembrane helix</keyword>
<evidence type="ECO:0000313" key="13">
    <source>
        <dbReference type="Proteomes" id="UP000005226"/>
    </source>
</evidence>
<gene>
    <name evidence="12" type="primary">elovl5</name>
</gene>
<evidence type="ECO:0000256" key="3">
    <source>
        <dbReference type="ARBA" id="ARBA00022679"/>
    </source>
</evidence>
<dbReference type="STRING" id="31033.ENSTRUP00000054535"/>
<feature type="region of interest" description="Disordered" evidence="11">
    <location>
        <begin position="1"/>
        <end position="59"/>
    </location>
</feature>
<evidence type="ECO:0000256" key="11">
    <source>
        <dbReference type="SAM" id="MobiDB-lite"/>
    </source>
</evidence>
<keyword evidence="5 10" id="KW-0276">Fatty acid metabolism</keyword>
<feature type="compositionally biased region" description="Polar residues" evidence="11">
    <location>
        <begin position="1"/>
        <end position="11"/>
    </location>
</feature>
<evidence type="ECO:0000256" key="10">
    <source>
        <dbReference type="RuleBase" id="RU361115"/>
    </source>
</evidence>
<dbReference type="Ensembl" id="ENSTRUT00000055255.2">
    <property type="protein sequence ID" value="ENSTRUP00000054535.2"/>
    <property type="gene ID" value="ENSTRUG00000015079.3"/>
</dbReference>
<feature type="compositionally biased region" description="Low complexity" evidence="11">
    <location>
        <begin position="27"/>
        <end position="59"/>
    </location>
</feature>
<dbReference type="InterPro" id="IPR002076">
    <property type="entry name" value="ELO_fam"/>
</dbReference>
<feature type="transmembrane region" description="Helical" evidence="10">
    <location>
        <begin position="258"/>
        <end position="275"/>
    </location>
</feature>
<reference evidence="12" key="3">
    <citation type="submission" date="2025-09" db="UniProtKB">
        <authorList>
            <consortium name="Ensembl"/>
        </authorList>
    </citation>
    <scope>IDENTIFICATION</scope>
</reference>
<dbReference type="PANTHER" id="PTHR11157:SF18">
    <property type="entry name" value="ELONGATION OF VERY LONG CHAIN FATTY ACIDS PROTEIN 5"/>
    <property type="match status" value="1"/>
</dbReference>
<keyword evidence="2 10" id="KW-0444">Lipid biosynthesis</keyword>
<comment type="catalytic activity">
    <reaction evidence="10">
        <text>a very-long-chain acyl-CoA + malonyl-CoA + H(+) = a very-long-chain 3-oxoacyl-CoA + CO2 + CoA</text>
        <dbReference type="Rhea" id="RHEA:32727"/>
        <dbReference type="ChEBI" id="CHEBI:15378"/>
        <dbReference type="ChEBI" id="CHEBI:16526"/>
        <dbReference type="ChEBI" id="CHEBI:57287"/>
        <dbReference type="ChEBI" id="CHEBI:57384"/>
        <dbReference type="ChEBI" id="CHEBI:90725"/>
        <dbReference type="ChEBI" id="CHEBI:90736"/>
        <dbReference type="EC" id="2.3.1.199"/>
    </reaction>
</comment>
<dbReference type="InterPro" id="IPR030457">
    <property type="entry name" value="ELO_CS"/>
</dbReference>
<evidence type="ECO:0000256" key="4">
    <source>
        <dbReference type="ARBA" id="ARBA00022692"/>
    </source>
</evidence>
<dbReference type="Proteomes" id="UP000005226">
    <property type="component" value="Chromosome 4"/>
</dbReference>
<keyword evidence="7 10" id="KW-0443">Lipid metabolism</keyword>
<proteinExistence type="inferred from homology"/>
<feature type="transmembrane region" description="Helical" evidence="10">
    <location>
        <begin position="344"/>
        <end position="364"/>
    </location>
</feature>
<reference evidence="12 13" key="1">
    <citation type="journal article" date="2011" name="Genome Biol. Evol.">
        <title>Integration of the genetic map and genome assembly of fugu facilitates insights into distinct features of genome evolution in teleosts and mammals.</title>
        <authorList>
            <person name="Kai W."/>
            <person name="Kikuchi K."/>
            <person name="Tohari S."/>
            <person name="Chew A.K."/>
            <person name="Tay A."/>
            <person name="Fujiwara A."/>
            <person name="Hosoya S."/>
            <person name="Suetake H."/>
            <person name="Naruse K."/>
            <person name="Brenner S."/>
            <person name="Suzuki Y."/>
            <person name="Venkatesh B."/>
        </authorList>
    </citation>
    <scope>NUCLEOTIDE SEQUENCE [LARGE SCALE GENOMIC DNA]</scope>
</reference>
<evidence type="ECO:0000256" key="1">
    <source>
        <dbReference type="ARBA" id="ARBA00004141"/>
    </source>
</evidence>
<dbReference type="PANTHER" id="PTHR11157">
    <property type="entry name" value="FATTY ACID ACYL TRANSFERASE-RELATED"/>
    <property type="match status" value="1"/>
</dbReference>
<dbReference type="GO" id="GO:0034625">
    <property type="term" value="P:fatty acid elongation, monounsaturated fatty acid"/>
    <property type="evidence" value="ECO:0007669"/>
    <property type="project" value="TreeGrafter"/>
</dbReference>
<dbReference type="GO" id="GO:0034626">
    <property type="term" value="P:fatty acid elongation, polyunsaturated fatty acid"/>
    <property type="evidence" value="ECO:0007669"/>
    <property type="project" value="TreeGrafter"/>
</dbReference>
<evidence type="ECO:0000256" key="9">
    <source>
        <dbReference type="ARBA" id="ARBA00023160"/>
    </source>
</evidence>
<feature type="transmembrane region" description="Helical" evidence="10">
    <location>
        <begin position="181"/>
        <end position="202"/>
    </location>
</feature>
<dbReference type="EC" id="2.3.1.199" evidence="10"/>
<name>A0A3B5KGL8_TAKRU</name>
<dbReference type="GO" id="GO:0042761">
    <property type="term" value="P:very long-chain fatty acid biosynthetic process"/>
    <property type="evidence" value="ECO:0007669"/>
    <property type="project" value="Ensembl"/>
</dbReference>
<protein>
    <recommendedName>
        <fullName evidence="10">Elongation of very long chain fatty acids protein</fullName>
        <ecNumber evidence="10">2.3.1.199</ecNumber>
    </recommendedName>
    <alternativeName>
        <fullName evidence="10">Very-long-chain 3-oxoacyl-CoA synthase</fullName>
    </alternativeName>
</protein>
<dbReference type="GO" id="GO:0042759">
    <property type="term" value="P:long-chain fatty acid biosynthetic process"/>
    <property type="evidence" value="ECO:0007669"/>
    <property type="project" value="Ensembl"/>
</dbReference>
<dbReference type="GO" id="GO:0005789">
    <property type="term" value="C:endoplasmic reticulum membrane"/>
    <property type="evidence" value="ECO:0007669"/>
    <property type="project" value="TreeGrafter"/>
</dbReference>
<sequence>MVRTVGGSNTPGHVPAAALWRGRRASLRVPPTSSPPRRAAAQCADPPDGPGSASSVPASAAALSGSQQQLISRRNRLTARLIGERWTPSIRGSTPTLRHGWVPEVSSDRCFRFYQNGFRGHFFDSSHFGLPLSDKRVRGMLLLDGYLPTLALTLGYLLVVWMGPRYMKHRQPYSCRGAMMLYNLGITILSFGMFSELVAAVWPGDYDFYCQSTHGPQEVDKKIINILWWYYFSKLLEFMDTFFFILRKNNHQVTFLHVYHHISMLNIWWFVMNWIPCGHSFFGPTLNCFVHVVMYSYYGLSAIPAVRPYLWWKKHITQLQLIQFGLTVFHALCAVVWPCGFSLGWLYFQISYMVSLVIFFLNFYTQTYKKHKASLKKDHQSGSTAFKNGHAKADPAPALKKRRVD</sequence>
<dbReference type="InParanoid" id="A0A3B5KGL8"/>
<dbReference type="GO" id="GO:0019367">
    <property type="term" value="P:fatty acid elongation, saturated fatty acid"/>
    <property type="evidence" value="ECO:0007669"/>
    <property type="project" value="TreeGrafter"/>
</dbReference>
<keyword evidence="8 10" id="KW-0472">Membrane</keyword>
<reference evidence="12" key="2">
    <citation type="submission" date="2025-08" db="UniProtKB">
        <authorList>
            <consortium name="Ensembl"/>
        </authorList>
    </citation>
    <scope>IDENTIFICATION</scope>
</reference>
<feature type="region of interest" description="Disordered" evidence="11">
    <location>
        <begin position="379"/>
        <end position="405"/>
    </location>
</feature>
<dbReference type="PROSITE" id="PS01188">
    <property type="entry name" value="ELO"/>
    <property type="match status" value="1"/>
</dbReference>
<dbReference type="FunCoup" id="A0A3B5KGL8">
    <property type="interactions" value="316"/>
</dbReference>
<feature type="transmembrane region" description="Helical" evidence="10">
    <location>
        <begin position="140"/>
        <end position="161"/>
    </location>
</feature>
<comment type="similarity">
    <text evidence="10">Belongs to the ELO family.</text>
</comment>
<keyword evidence="9 10" id="KW-0275">Fatty acid biosynthesis</keyword>
<dbReference type="GO" id="GO:0030148">
    <property type="term" value="P:sphingolipid biosynthetic process"/>
    <property type="evidence" value="ECO:0007669"/>
    <property type="project" value="TreeGrafter"/>
</dbReference>
<dbReference type="Pfam" id="PF01151">
    <property type="entry name" value="ELO"/>
    <property type="match status" value="1"/>
</dbReference>
<evidence type="ECO:0000256" key="7">
    <source>
        <dbReference type="ARBA" id="ARBA00023098"/>
    </source>
</evidence>
<dbReference type="AlphaFoldDB" id="A0A3B5KGL8"/>
<dbReference type="GeneTree" id="ENSGT01050000244838"/>
<feature type="transmembrane region" description="Helical" evidence="10">
    <location>
        <begin position="228"/>
        <end position="246"/>
    </location>
</feature>
<accession>A0A3B5KGL8</accession>
<organism evidence="12 13">
    <name type="scientific">Takifugu rubripes</name>
    <name type="common">Japanese pufferfish</name>
    <name type="synonym">Fugu rubripes</name>
    <dbReference type="NCBI Taxonomy" id="31033"/>
    <lineage>
        <taxon>Eukaryota</taxon>
        <taxon>Metazoa</taxon>
        <taxon>Chordata</taxon>
        <taxon>Craniata</taxon>
        <taxon>Vertebrata</taxon>
        <taxon>Euteleostomi</taxon>
        <taxon>Actinopterygii</taxon>
        <taxon>Neopterygii</taxon>
        <taxon>Teleostei</taxon>
        <taxon>Neoteleostei</taxon>
        <taxon>Acanthomorphata</taxon>
        <taxon>Eupercaria</taxon>
        <taxon>Tetraodontiformes</taxon>
        <taxon>Tetradontoidea</taxon>
        <taxon>Tetraodontidae</taxon>
        <taxon>Takifugu</taxon>
    </lineage>
</organism>
<comment type="subcellular location">
    <subcellularLocation>
        <location evidence="1">Membrane</location>
        <topology evidence="1">Multi-pass membrane protein</topology>
    </subcellularLocation>
</comment>
<feature type="transmembrane region" description="Helical" evidence="10">
    <location>
        <begin position="321"/>
        <end position="338"/>
    </location>
</feature>
<dbReference type="GO" id="GO:0009922">
    <property type="term" value="F:fatty acid elongase activity"/>
    <property type="evidence" value="ECO:0007669"/>
    <property type="project" value="UniProtKB-EC"/>
</dbReference>
<keyword evidence="4 10" id="KW-0812">Transmembrane</keyword>